<dbReference type="EC" id="6.3.3.3" evidence="8"/>
<dbReference type="GO" id="GO:0009102">
    <property type="term" value="P:biotin biosynthetic process"/>
    <property type="evidence" value="ECO:0007669"/>
    <property type="project" value="UniProtKB-UniPathway"/>
</dbReference>
<protein>
    <submittedName>
        <fullName evidence="8">ATP-dependent dethiobiotin synthetase BioD 1</fullName>
        <ecNumber evidence="8">6.3.3.3</ecNumber>
    </submittedName>
</protein>
<dbReference type="CDD" id="cd03109">
    <property type="entry name" value="DTBS"/>
    <property type="match status" value="1"/>
</dbReference>
<dbReference type="PANTHER" id="PTHR43210">
    <property type="entry name" value="DETHIOBIOTIN SYNTHETASE"/>
    <property type="match status" value="1"/>
</dbReference>
<organism evidence="8">
    <name type="scientific">mine drainage metagenome</name>
    <dbReference type="NCBI Taxonomy" id="410659"/>
    <lineage>
        <taxon>unclassified sequences</taxon>
        <taxon>metagenomes</taxon>
        <taxon>ecological metagenomes</taxon>
    </lineage>
</organism>
<sequence length="226" mass="24079">MSYFVTGTDTGVGKTLVSCALLHAFSAQGKRVAGFKPVAAGCDDDDHNEDAKLLRAASTVQATYGQINPYCFHHPIAPHLAARHAGASIEFARIMTSYRELAGQADEVIVEGAGGFCVPLNDRQTSADLARQLGLPVVLVVGMRLGCLNHALLTMHAIAHYQLECAGWVANVLDAGMPALQENIQALRERIAAPLLGIIPCQPQPDARAAAAYLHLEMLEKKEADG</sequence>
<reference evidence="8" key="1">
    <citation type="submission" date="2016-10" db="EMBL/GenBank/DDBJ databases">
        <title>Sequence of Gallionella enrichment culture.</title>
        <authorList>
            <person name="Poehlein A."/>
            <person name="Muehling M."/>
            <person name="Daniel R."/>
        </authorList>
    </citation>
    <scope>NUCLEOTIDE SEQUENCE</scope>
</reference>
<dbReference type="GO" id="GO:0042803">
    <property type="term" value="F:protein homodimerization activity"/>
    <property type="evidence" value="ECO:0007669"/>
    <property type="project" value="UniProtKB-ARBA"/>
</dbReference>
<dbReference type="InterPro" id="IPR004472">
    <property type="entry name" value="DTB_synth_BioD"/>
</dbReference>
<dbReference type="AlphaFoldDB" id="A0A1J5ST11"/>
<dbReference type="NCBIfam" id="TIGR00347">
    <property type="entry name" value="bioD"/>
    <property type="match status" value="1"/>
</dbReference>
<evidence type="ECO:0000256" key="4">
    <source>
        <dbReference type="ARBA" id="ARBA00022741"/>
    </source>
</evidence>
<dbReference type="GO" id="GO:0005524">
    <property type="term" value="F:ATP binding"/>
    <property type="evidence" value="ECO:0007669"/>
    <property type="project" value="UniProtKB-KW"/>
</dbReference>
<dbReference type="PIRSF" id="PIRSF006755">
    <property type="entry name" value="DTB_synth"/>
    <property type="match status" value="1"/>
</dbReference>
<keyword evidence="3" id="KW-0479">Metal-binding</keyword>
<dbReference type="GO" id="GO:0004141">
    <property type="term" value="F:dethiobiotin synthase activity"/>
    <property type="evidence" value="ECO:0007669"/>
    <property type="project" value="UniProtKB-EC"/>
</dbReference>
<evidence type="ECO:0000256" key="7">
    <source>
        <dbReference type="ARBA" id="ARBA00022842"/>
    </source>
</evidence>
<name>A0A1J5ST11_9ZZZZ</name>
<dbReference type="Gene3D" id="3.40.50.300">
    <property type="entry name" value="P-loop containing nucleotide triphosphate hydrolases"/>
    <property type="match status" value="1"/>
</dbReference>
<keyword evidence="1" id="KW-0963">Cytoplasm</keyword>
<evidence type="ECO:0000256" key="6">
    <source>
        <dbReference type="ARBA" id="ARBA00022840"/>
    </source>
</evidence>
<keyword evidence="4" id="KW-0547">Nucleotide-binding</keyword>
<dbReference type="GO" id="GO:0000287">
    <property type="term" value="F:magnesium ion binding"/>
    <property type="evidence" value="ECO:0007669"/>
    <property type="project" value="InterPro"/>
</dbReference>
<keyword evidence="2 8" id="KW-0436">Ligase</keyword>
<dbReference type="InterPro" id="IPR027417">
    <property type="entry name" value="P-loop_NTPase"/>
</dbReference>
<proteinExistence type="inferred from homology"/>
<keyword evidence="5" id="KW-0093">Biotin biosynthesis</keyword>
<comment type="caution">
    <text evidence="8">The sequence shown here is derived from an EMBL/GenBank/DDBJ whole genome shotgun (WGS) entry which is preliminary data.</text>
</comment>
<dbReference type="SUPFAM" id="SSF52540">
    <property type="entry name" value="P-loop containing nucleoside triphosphate hydrolases"/>
    <property type="match status" value="1"/>
</dbReference>
<evidence type="ECO:0000256" key="5">
    <source>
        <dbReference type="ARBA" id="ARBA00022756"/>
    </source>
</evidence>
<evidence type="ECO:0000256" key="2">
    <source>
        <dbReference type="ARBA" id="ARBA00022598"/>
    </source>
</evidence>
<gene>
    <name evidence="8" type="primary">bioD1_3</name>
    <name evidence="8" type="ORF">GALL_65130</name>
</gene>
<dbReference type="EMBL" id="MLJW01000019">
    <property type="protein sequence ID" value="OIR11657.1"/>
    <property type="molecule type" value="Genomic_DNA"/>
</dbReference>
<dbReference type="FunFam" id="3.40.50.300:FF:000292">
    <property type="entry name" value="ATP-dependent dethiobiotin synthetase BioD"/>
    <property type="match status" value="1"/>
</dbReference>
<keyword evidence="6" id="KW-0067">ATP-binding</keyword>
<dbReference type="GO" id="GO:0005829">
    <property type="term" value="C:cytosol"/>
    <property type="evidence" value="ECO:0007669"/>
    <property type="project" value="TreeGrafter"/>
</dbReference>
<evidence type="ECO:0000313" key="8">
    <source>
        <dbReference type="EMBL" id="OIR11657.1"/>
    </source>
</evidence>
<dbReference type="UniPathway" id="UPA00078"/>
<dbReference type="PANTHER" id="PTHR43210:SF5">
    <property type="entry name" value="DETHIOBIOTIN SYNTHETASE"/>
    <property type="match status" value="1"/>
</dbReference>
<evidence type="ECO:0000256" key="1">
    <source>
        <dbReference type="ARBA" id="ARBA00022490"/>
    </source>
</evidence>
<dbReference type="HAMAP" id="MF_00336">
    <property type="entry name" value="BioD"/>
    <property type="match status" value="1"/>
</dbReference>
<dbReference type="Pfam" id="PF13500">
    <property type="entry name" value="AAA_26"/>
    <property type="match status" value="1"/>
</dbReference>
<keyword evidence="7" id="KW-0460">Magnesium</keyword>
<accession>A0A1J5ST11</accession>
<evidence type="ECO:0000256" key="3">
    <source>
        <dbReference type="ARBA" id="ARBA00022723"/>
    </source>
</evidence>